<dbReference type="OrthoDB" id="275927at2"/>
<organism evidence="2 3">
    <name type="scientific">Novipirellula aureliae</name>
    <dbReference type="NCBI Taxonomy" id="2527966"/>
    <lineage>
        <taxon>Bacteria</taxon>
        <taxon>Pseudomonadati</taxon>
        <taxon>Planctomycetota</taxon>
        <taxon>Planctomycetia</taxon>
        <taxon>Pirellulales</taxon>
        <taxon>Pirellulaceae</taxon>
        <taxon>Novipirellula</taxon>
    </lineage>
</organism>
<sequence>MLKINRFPRTTIGAVLIGLMCVLWGWSKKRTVAEDDLQTANTQQLMVSSLLTLGASGDPNDEKMLAGLLTLLRGAIDVEVYPPVQPRETQPVGLIGGWVMASVLTVGHQQPQRLDRWIEALEQWSPKFPPDYSPGWEFSHVLSQGERSKIVAKHKASVLDQLRRIRRTACTPDEAKLANEINKLKQEREQTWQEQSLAERYNDDQKAAQLASRKNELNTLLKQRQMKYADLRFHRLKFARWHAAAELDAQEFFDDPLVVRLCRAIEADDIAAMTKAIDDGANINALGKYGVTPLFWSLPDNRLNRFELLILHGADPTIRIDVNWMKDWKHLNSGRTRKMLAQSRPKWAGQGGSNFRNQFRHQTMT</sequence>
<feature type="transmembrane region" description="Helical" evidence="1">
    <location>
        <begin position="7"/>
        <end position="26"/>
    </location>
</feature>
<dbReference type="SUPFAM" id="SSF48403">
    <property type="entry name" value="Ankyrin repeat"/>
    <property type="match status" value="1"/>
</dbReference>
<dbReference type="Proteomes" id="UP000315471">
    <property type="component" value="Unassembled WGS sequence"/>
</dbReference>
<accession>A0A5C6E4N9</accession>
<dbReference type="InterPro" id="IPR036770">
    <property type="entry name" value="Ankyrin_rpt-contain_sf"/>
</dbReference>
<reference evidence="2 3" key="1">
    <citation type="submission" date="2019-02" db="EMBL/GenBank/DDBJ databases">
        <title>Deep-cultivation of Planctomycetes and their phenomic and genomic characterization uncovers novel biology.</title>
        <authorList>
            <person name="Wiegand S."/>
            <person name="Jogler M."/>
            <person name="Boedeker C."/>
            <person name="Pinto D."/>
            <person name="Vollmers J."/>
            <person name="Rivas-Marin E."/>
            <person name="Kohn T."/>
            <person name="Peeters S.H."/>
            <person name="Heuer A."/>
            <person name="Rast P."/>
            <person name="Oberbeckmann S."/>
            <person name="Bunk B."/>
            <person name="Jeske O."/>
            <person name="Meyerdierks A."/>
            <person name="Storesund J.E."/>
            <person name="Kallscheuer N."/>
            <person name="Luecker S."/>
            <person name="Lage O.M."/>
            <person name="Pohl T."/>
            <person name="Merkel B.J."/>
            <person name="Hornburger P."/>
            <person name="Mueller R.-W."/>
            <person name="Bruemmer F."/>
            <person name="Labrenz M."/>
            <person name="Spormann A.M."/>
            <person name="Op Den Camp H."/>
            <person name="Overmann J."/>
            <person name="Amann R."/>
            <person name="Jetten M.S.M."/>
            <person name="Mascher T."/>
            <person name="Medema M.H."/>
            <person name="Devos D.P."/>
            <person name="Kaster A.-K."/>
            <person name="Ovreas L."/>
            <person name="Rohde M."/>
            <person name="Galperin M.Y."/>
            <person name="Jogler C."/>
        </authorList>
    </citation>
    <scope>NUCLEOTIDE SEQUENCE [LARGE SCALE GENOMIC DNA]</scope>
    <source>
        <strain evidence="2 3">Q31b</strain>
    </source>
</reference>
<dbReference type="RefSeq" id="WP_146598939.1">
    <property type="nucleotide sequence ID" value="NZ_SJPY01000002.1"/>
</dbReference>
<keyword evidence="1" id="KW-0472">Membrane</keyword>
<dbReference type="Gene3D" id="1.25.40.20">
    <property type="entry name" value="Ankyrin repeat-containing domain"/>
    <property type="match status" value="1"/>
</dbReference>
<evidence type="ECO:0000313" key="3">
    <source>
        <dbReference type="Proteomes" id="UP000315471"/>
    </source>
</evidence>
<proteinExistence type="predicted"/>
<protein>
    <submittedName>
        <fullName evidence="2">Uncharacterized protein</fullName>
    </submittedName>
</protein>
<keyword evidence="3" id="KW-1185">Reference proteome</keyword>
<keyword evidence="1" id="KW-1133">Transmembrane helix</keyword>
<gene>
    <name evidence="2" type="ORF">Q31b_14100</name>
</gene>
<evidence type="ECO:0000256" key="1">
    <source>
        <dbReference type="SAM" id="Phobius"/>
    </source>
</evidence>
<dbReference type="EMBL" id="SJPY01000002">
    <property type="protein sequence ID" value="TWU43878.1"/>
    <property type="molecule type" value="Genomic_DNA"/>
</dbReference>
<comment type="caution">
    <text evidence="2">The sequence shown here is derived from an EMBL/GenBank/DDBJ whole genome shotgun (WGS) entry which is preliminary data.</text>
</comment>
<keyword evidence="1" id="KW-0812">Transmembrane</keyword>
<dbReference type="AlphaFoldDB" id="A0A5C6E4N9"/>
<evidence type="ECO:0000313" key="2">
    <source>
        <dbReference type="EMBL" id="TWU43878.1"/>
    </source>
</evidence>
<name>A0A5C6E4N9_9BACT</name>